<proteinExistence type="predicted"/>
<feature type="non-terminal residue" evidence="2">
    <location>
        <position position="1"/>
    </location>
</feature>
<evidence type="ECO:0000313" key="2">
    <source>
        <dbReference type="EMBL" id="KAL0179347.1"/>
    </source>
</evidence>
<accession>A0ABD0PZJ7</accession>
<gene>
    <name evidence="2" type="ORF">M9458_024789</name>
</gene>
<dbReference type="AlphaFoldDB" id="A0ABD0PZJ7"/>
<dbReference type="EMBL" id="JAMKFB020000012">
    <property type="protein sequence ID" value="KAL0179347.1"/>
    <property type="molecule type" value="Genomic_DNA"/>
</dbReference>
<feature type="non-terminal residue" evidence="2">
    <location>
        <position position="163"/>
    </location>
</feature>
<keyword evidence="3" id="KW-1185">Reference proteome</keyword>
<feature type="region of interest" description="Disordered" evidence="1">
    <location>
        <begin position="60"/>
        <end position="91"/>
    </location>
</feature>
<sequence length="163" mass="17523">CQSHSDSNQQSRCNLNMQILLSAHSKGKMGYTDVPCTRLDQGTTFPPPSFRAHSVPIIPSVQGPDFGEGGRNKLHTGGRGSSSYNLINPETEAELVANSSRSLASSSAGAQDPQTLTCSESALMHKLQKSKDCHFYDRTGIRAENHAVRRQPAVQGSRRTGGA</sequence>
<protein>
    <submittedName>
        <fullName evidence="2">Uncharacterized protein</fullName>
    </submittedName>
</protein>
<evidence type="ECO:0000313" key="3">
    <source>
        <dbReference type="Proteomes" id="UP001529510"/>
    </source>
</evidence>
<dbReference type="Proteomes" id="UP001529510">
    <property type="component" value="Unassembled WGS sequence"/>
</dbReference>
<name>A0ABD0PZJ7_CIRMR</name>
<comment type="caution">
    <text evidence="2">The sequence shown here is derived from an EMBL/GenBank/DDBJ whole genome shotgun (WGS) entry which is preliminary data.</text>
</comment>
<feature type="region of interest" description="Disordered" evidence="1">
    <location>
        <begin position="144"/>
        <end position="163"/>
    </location>
</feature>
<reference evidence="2 3" key="1">
    <citation type="submission" date="2024-05" db="EMBL/GenBank/DDBJ databases">
        <title>Genome sequencing and assembly of Indian major carp, Cirrhinus mrigala (Hamilton, 1822).</title>
        <authorList>
            <person name="Mohindra V."/>
            <person name="Chowdhury L.M."/>
            <person name="Lal K."/>
            <person name="Jena J.K."/>
        </authorList>
    </citation>
    <scope>NUCLEOTIDE SEQUENCE [LARGE SCALE GENOMIC DNA]</scope>
    <source>
        <strain evidence="2">CM1030</strain>
        <tissue evidence="2">Blood</tissue>
    </source>
</reference>
<organism evidence="2 3">
    <name type="scientific">Cirrhinus mrigala</name>
    <name type="common">Mrigala</name>
    <dbReference type="NCBI Taxonomy" id="683832"/>
    <lineage>
        <taxon>Eukaryota</taxon>
        <taxon>Metazoa</taxon>
        <taxon>Chordata</taxon>
        <taxon>Craniata</taxon>
        <taxon>Vertebrata</taxon>
        <taxon>Euteleostomi</taxon>
        <taxon>Actinopterygii</taxon>
        <taxon>Neopterygii</taxon>
        <taxon>Teleostei</taxon>
        <taxon>Ostariophysi</taxon>
        <taxon>Cypriniformes</taxon>
        <taxon>Cyprinidae</taxon>
        <taxon>Labeoninae</taxon>
        <taxon>Labeonini</taxon>
        <taxon>Cirrhinus</taxon>
    </lineage>
</organism>
<evidence type="ECO:0000256" key="1">
    <source>
        <dbReference type="SAM" id="MobiDB-lite"/>
    </source>
</evidence>